<feature type="region of interest" description="Disordered" evidence="3">
    <location>
        <begin position="257"/>
        <end position="297"/>
    </location>
</feature>
<dbReference type="InterPro" id="IPR051012">
    <property type="entry name" value="CellSynth/LPSAsmb/PSIAsmb"/>
</dbReference>
<keyword evidence="4" id="KW-0732">Signal</keyword>
<sequence length="876" mass="99074">MPWHRRTIGASTAAAVLVLAMVADQTSAQPLEGQAEASLVAAQEHITDHEARHQLARLLSYQPERWEQALHHYRRLLEDAPEDPELITDTAKLLYWKDRPGAAARLLDSLPEQTAQERASLLLQARIENALGRVGQALDILEGLSPLDGREEQLQYTETLIRSGALHRAEAILREFLAQQPEDREFRLRLGDLLQTQGRHYAAEHHYTHLLAEAPEDEVILGRLKGLAAATGFHSHPPPSRAPDADPLAAPPLARYAAQQVPDPEHERKAQPTPPREEAETIPPHEREAPSGEADPEAARELFHKAQRLTEQGEIQQAEETVREALAHEPELTLACYLHADLLLSLGALDAAESRLEALAERFPDATQPRLALARLASWQDEFDRSRELYDALARAYPEDPTFAWEAARVAWWAGEHEESLGRYEALLVGSQEAWVEHPELGVAADAILQAGDPPFAELEARLIEHGEPIADHPDYPRYALQKAVYLEGRSKLLVRQQRPREALSVLQRATHFQPGNQKTLLDQAQVACSLGLCELERETYQQLLDIEPQHGQARQGLELLRRERSPKAGVQAAYRSESGQETEIEVSSYGLHGSLPVGRRAHGEVTVDRLHYDFNSETPEALDQTRGSRIQGALTGVAGPQLLWRAELAHTRLDEAEARNATEGRTQAEYHPDDHWRAGAALARQRVLRNARTAQDRVYRRVVELELDHYPHRRIDLTSRAELADYSDDNRGYLLELQPRARITDHPRKLTLGLTLQYRDYDEDDEDNSAPENGHQNQGVEEFGYWTPQRYVAKRLFLEWRHDLAEVFACRALAHHYRLRVAPYTDSDGNSGARWSLAYIWDASERLQLSADTFLERSSEWDTEGLALRATWHFH</sequence>
<keyword evidence="6" id="KW-1185">Reference proteome</keyword>
<dbReference type="InterPro" id="IPR019734">
    <property type="entry name" value="TPR_rpt"/>
</dbReference>
<evidence type="ECO:0000313" key="6">
    <source>
        <dbReference type="Proteomes" id="UP000218890"/>
    </source>
</evidence>
<keyword evidence="1" id="KW-0677">Repeat</keyword>
<dbReference type="SUPFAM" id="SSF48452">
    <property type="entry name" value="TPR-like"/>
    <property type="match status" value="2"/>
</dbReference>
<dbReference type="Gene3D" id="1.25.40.10">
    <property type="entry name" value="Tetratricopeptide repeat domain"/>
    <property type="match status" value="4"/>
</dbReference>
<proteinExistence type="predicted"/>
<feature type="signal peptide" evidence="4">
    <location>
        <begin position="1"/>
        <end position="28"/>
    </location>
</feature>
<name>A0A0X8X7I1_HALHR</name>
<evidence type="ECO:0000256" key="3">
    <source>
        <dbReference type="SAM" id="MobiDB-lite"/>
    </source>
</evidence>
<protein>
    <submittedName>
        <fullName evidence="5">TPR repeat</fullName>
    </submittedName>
</protein>
<evidence type="ECO:0000256" key="1">
    <source>
        <dbReference type="ARBA" id="ARBA00022737"/>
    </source>
</evidence>
<evidence type="ECO:0000256" key="4">
    <source>
        <dbReference type="SAM" id="SignalP"/>
    </source>
</evidence>
<dbReference type="AlphaFoldDB" id="A0A0X8X7I1"/>
<gene>
    <name evidence="5" type="ORF">HH1059_23910</name>
</gene>
<dbReference type="RefSeq" id="WP_096406342.1">
    <property type="nucleotide sequence ID" value="NZ_AP017372.2"/>
</dbReference>
<feature type="chain" id="PRO_5007071574" evidence="4">
    <location>
        <begin position="29"/>
        <end position="876"/>
    </location>
</feature>
<dbReference type="Pfam" id="PF14559">
    <property type="entry name" value="TPR_19"/>
    <property type="match status" value="2"/>
</dbReference>
<dbReference type="KEGG" id="hhk:HH1059_23910"/>
<organism evidence="5 6">
    <name type="scientific">Halorhodospira halochloris</name>
    <name type="common">Ectothiorhodospira halochloris</name>
    <dbReference type="NCBI Taxonomy" id="1052"/>
    <lineage>
        <taxon>Bacteria</taxon>
        <taxon>Pseudomonadati</taxon>
        <taxon>Pseudomonadota</taxon>
        <taxon>Gammaproteobacteria</taxon>
        <taxon>Chromatiales</taxon>
        <taxon>Ectothiorhodospiraceae</taxon>
        <taxon>Halorhodospira</taxon>
    </lineage>
</organism>
<dbReference type="OrthoDB" id="5931800at2"/>
<dbReference type="PANTHER" id="PTHR45586:SF1">
    <property type="entry name" value="LIPOPOLYSACCHARIDE ASSEMBLY PROTEIN B"/>
    <property type="match status" value="1"/>
</dbReference>
<dbReference type="Pfam" id="PF13432">
    <property type="entry name" value="TPR_16"/>
    <property type="match status" value="1"/>
</dbReference>
<evidence type="ECO:0000256" key="2">
    <source>
        <dbReference type="ARBA" id="ARBA00022803"/>
    </source>
</evidence>
<dbReference type="SMART" id="SM00028">
    <property type="entry name" value="TPR"/>
    <property type="match status" value="6"/>
</dbReference>
<dbReference type="Proteomes" id="UP000218890">
    <property type="component" value="Chromosome"/>
</dbReference>
<reference evidence="5" key="1">
    <citation type="submission" date="2016-02" db="EMBL/GenBank/DDBJ databases">
        <title>Halorhodospira halochloris DSM-1059 complete genome, version 2.</title>
        <authorList>
            <person name="Tsukatani Y."/>
        </authorList>
    </citation>
    <scope>NUCLEOTIDE SEQUENCE</scope>
    <source>
        <strain evidence="5">DSM 1059</strain>
    </source>
</reference>
<keyword evidence="2" id="KW-0802">TPR repeat</keyword>
<feature type="compositionally biased region" description="Basic and acidic residues" evidence="3">
    <location>
        <begin position="263"/>
        <end position="290"/>
    </location>
</feature>
<evidence type="ECO:0000313" key="5">
    <source>
        <dbReference type="EMBL" id="BAU56462.1"/>
    </source>
</evidence>
<dbReference type="EMBL" id="AP017372">
    <property type="protein sequence ID" value="BAU56462.1"/>
    <property type="molecule type" value="Genomic_DNA"/>
</dbReference>
<dbReference type="PANTHER" id="PTHR45586">
    <property type="entry name" value="TPR REPEAT-CONTAINING PROTEIN PA4667"/>
    <property type="match status" value="1"/>
</dbReference>
<dbReference type="InterPro" id="IPR011990">
    <property type="entry name" value="TPR-like_helical_dom_sf"/>
</dbReference>
<accession>A0A0X8X7I1</accession>